<feature type="compositionally biased region" description="Low complexity" evidence="1">
    <location>
        <begin position="28"/>
        <end position="43"/>
    </location>
</feature>
<evidence type="ECO:0000313" key="4">
    <source>
        <dbReference type="Proteomes" id="UP000320184"/>
    </source>
</evidence>
<feature type="signal peptide" evidence="2">
    <location>
        <begin position="1"/>
        <end position="25"/>
    </location>
</feature>
<dbReference type="Gene3D" id="2.40.160.10">
    <property type="entry name" value="Porin"/>
    <property type="match status" value="1"/>
</dbReference>
<dbReference type="AlphaFoldDB" id="A0A538SJD4"/>
<feature type="chain" id="PRO_5022233854" description="Porin" evidence="2">
    <location>
        <begin position="26"/>
        <end position="406"/>
    </location>
</feature>
<evidence type="ECO:0008006" key="5">
    <source>
        <dbReference type="Google" id="ProtNLM"/>
    </source>
</evidence>
<keyword evidence="2" id="KW-0732">Signal</keyword>
<organism evidence="3 4">
    <name type="scientific">Eiseniibacteriota bacterium</name>
    <dbReference type="NCBI Taxonomy" id="2212470"/>
    <lineage>
        <taxon>Bacteria</taxon>
        <taxon>Candidatus Eiseniibacteriota</taxon>
    </lineage>
</organism>
<feature type="compositionally biased region" description="Pro residues" evidence="1">
    <location>
        <begin position="44"/>
        <end position="56"/>
    </location>
</feature>
<sequence>MRLNRFEWAMALAALLAAAPAAALAQTGAPADTAGTPPAEAPVIQPPPAPPTPPDFPRGRISGLMFGDAYYNVVGDPNHVYSAAGADAGQVNVDGTKPITKDLNGTQLRRIYFQLDNDLSIKYATRFRLEADSKALTSDGKVGVFVKGAYLQAKSVVPRGDVYFGIIGTPTIEVPEDFWQYRSVEKTLPDFRGLASSSDIGIGLKGFADGNHRLGYSAMIGDGTGQKPETDRYKRYYLSVPMRFGDLRIEPYADYQSVRANLGPKVPAHAESLAVNNDQVLWKIFAGYEFRRVAVGLEALARVNHKGPAPTQEPRGLSVFARGTVTPTLAAFARFDQWEPDHRTDDRVDSQLWIGGLDWQPYKDVHVMPNVEATQYLSKGNPKSFPSHHDLQARLTFYYRFSKPQS</sequence>
<reference evidence="3 4" key="1">
    <citation type="journal article" date="2019" name="Nat. Microbiol.">
        <title>Mediterranean grassland soil C-N compound turnover is dependent on rainfall and depth, and is mediated by genomically divergent microorganisms.</title>
        <authorList>
            <person name="Diamond S."/>
            <person name="Andeer P.F."/>
            <person name="Li Z."/>
            <person name="Crits-Christoph A."/>
            <person name="Burstein D."/>
            <person name="Anantharaman K."/>
            <person name="Lane K.R."/>
            <person name="Thomas B.C."/>
            <person name="Pan C."/>
            <person name="Northen T.R."/>
            <person name="Banfield J.F."/>
        </authorList>
    </citation>
    <scope>NUCLEOTIDE SEQUENCE [LARGE SCALE GENOMIC DNA]</scope>
    <source>
        <strain evidence="3">WS_3</strain>
    </source>
</reference>
<evidence type="ECO:0000256" key="1">
    <source>
        <dbReference type="SAM" id="MobiDB-lite"/>
    </source>
</evidence>
<name>A0A538SJD4_UNCEI</name>
<proteinExistence type="predicted"/>
<dbReference type="SUPFAM" id="SSF56935">
    <property type="entry name" value="Porins"/>
    <property type="match status" value="1"/>
</dbReference>
<dbReference type="InterPro" id="IPR023614">
    <property type="entry name" value="Porin_dom_sf"/>
</dbReference>
<gene>
    <name evidence="3" type="ORF">E6K73_05740</name>
</gene>
<evidence type="ECO:0000313" key="3">
    <source>
        <dbReference type="EMBL" id="TMQ51468.1"/>
    </source>
</evidence>
<protein>
    <recommendedName>
        <fullName evidence="5">Porin</fullName>
    </recommendedName>
</protein>
<dbReference type="Proteomes" id="UP000320184">
    <property type="component" value="Unassembled WGS sequence"/>
</dbReference>
<comment type="caution">
    <text evidence="3">The sequence shown here is derived from an EMBL/GenBank/DDBJ whole genome shotgun (WGS) entry which is preliminary data.</text>
</comment>
<accession>A0A538SJD4</accession>
<dbReference type="EMBL" id="VBOT01000071">
    <property type="protein sequence ID" value="TMQ51468.1"/>
    <property type="molecule type" value="Genomic_DNA"/>
</dbReference>
<evidence type="ECO:0000256" key="2">
    <source>
        <dbReference type="SAM" id="SignalP"/>
    </source>
</evidence>
<feature type="region of interest" description="Disordered" evidence="1">
    <location>
        <begin position="28"/>
        <end position="58"/>
    </location>
</feature>